<dbReference type="GO" id="GO:0030574">
    <property type="term" value="P:collagen catabolic process"/>
    <property type="evidence" value="ECO:0007669"/>
    <property type="project" value="TreeGrafter"/>
</dbReference>
<feature type="binding site" evidence="7">
    <location>
        <position position="119"/>
    </location>
    <ligand>
        <name>Ca(2+)</name>
        <dbReference type="ChEBI" id="CHEBI:29108"/>
        <label>3</label>
    </ligand>
</feature>
<evidence type="ECO:0000313" key="9">
    <source>
        <dbReference type="EMBL" id="KAG5535002.1"/>
    </source>
</evidence>
<dbReference type="SUPFAM" id="SSF55486">
    <property type="entry name" value="Metalloproteases ('zincins'), catalytic domain"/>
    <property type="match status" value="1"/>
</dbReference>
<feature type="binding site" evidence="7">
    <location>
        <position position="107"/>
    </location>
    <ligand>
        <name>Zn(2+)</name>
        <dbReference type="ChEBI" id="CHEBI:29105"/>
        <label>1</label>
    </ligand>
</feature>
<dbReference type="InterPro" id="IPR006026">
    <property type="entry name" value="Peptidase_Metallo"/>
</dbReference>
<protein>
    <recommendedName>
        <fullName evidence="8">Peptidase metallopeptidase domain-containing protein</fullName>
    </recommendedName>
</protein>
<feature type="domain" description="Peptidase metallopeptidase" evidence="8">
    <location>
        <begin position="42"/>
        <end position="185"/>
    </location>
</feature>
<dbReference type="InterPro" id="IPR001818">
    <property type="entry name" value="Pept_M10_metallopeptidase"/>
</dbReference>
<evidence type="ECO:0000256" key="1">
    <source>
        <dbReference type="ARBA" id="ARBA00022670"/>
    </source>
</evidence>
<dbReference type="PANTHER" id="PTHR10201">
    <property type="entry name" value="MATRIX METALLOPROTEINASE"/>
    <property type="match status" value="1"/>
</dbReference>
<dbReference type="InterPro" id="IPR021190">
    <property type="entry name" value="Pept_M10A"/>
</dbReference>
<dbReference type="SUPFAM" id="SSF47090">
    <property type="entry name" value="PGBD-like"/>
    <property type="match status" value="1"/>
</dbReference>
<evidence type="ECO:0000256" key="2">
    <source>
        <dbReference type="ARBA" id="ARBA00022723"/>
    </source>
</evidence>
<keyword evidence="2 7" id="KW-0479">Metal-binding</keyword>
<dbReference type="Gene3D" id="1.10.101.10">
    <property type="entry name" value="PGBD-like superfamily/PGBD"/>
    <property type="match status" value="1"/>
</dbReference>
<dbReference type="GO" id="GO:0004222">
    <property type="term" value="F:metalloendopeptidase activity"/>
    <property type="evidence" value="ECO:0007669"/>
    <property type="project" value="InterPro"/>
</dbReference>
<feature type="binding site" evidence="7">
    <location>
        <position position="92"/>
    </location>
    <ligand>
        <name>Zn(2+)</name>
        <dbReference type="ChEBI" id="CHEBI:29105"/>
        <label>1</label>
    </ligand>
</feature>
<evidence type="ECO:0000256" key="7">
    <source>
        <dbReference type="PIRSR" id="PIRSR621190-2"/>
    </source>
</evidence>
<dbReference type="InterPro" id="IPR036366">
    <property type="entry name" value="PGBDSf"/>
</dbReference>
<feature type="binding site" evidence="7">
    <location>
        <position position="141"/>
    </location>
    <ligand>
        <name>Zn(2+)</name>
        <dbReference type="ChEBI" id="CHEBI:29105"/>
        <label>2</label>
        <note>catalytic</note>
    </ligand>
</feature>
<name>A0AAV6J1T1_9ERIC</name>
<dbReference type="Gene3D" id="3.40.390.10">
    <property type="entry name" value="Collagenase (Catalytic Domain)"/>
    <property type="match status" value="1"/>
</dbReference>
<dbReference type="InterPro" id="IPR024079">
    <property type="entry name" value="MetalloPept_cat_dom_sf"/>
</dbReference>
<dbReference type="Proteomes" id="UP000823749">
    <property type="component" value="Chromosome 8"/>
</dbReference>
<sequence>MYQLNYHLKATGTLDVQTVSKMSSPRCGVADIVNGTNWMRAGKKRPNHGHNALHTVSHYSFFQGNPKWPASQTQSQDFGSANLKIGFHRRDHGGGHPFDGPLGTLAHASAPTDGRFHYDADKTWSVGPTPGAFELETVALHEIGHLLRLGHSSVPDAIMYASIGQGVAKGLHGDDTQGIKALYNV</sequence>
<keyword evidence="7" id="KW-0106">Calcium</keyword>
<comment type="cofactor">
    <cofactor evidence="7">
        <name>Ca(2+)</name>
        <dbReference type="ChEBI" id="CHEBI:29108"/>
    </cofactor>
    <text evidence="7">Can bind about 5 Ca(2+) ions per subunit.</text>
</comment>
<comment type="cofactor">
    <cofactor evidence="7">
        <name>Zn(2+)</name>
        <dbReference type="ChEBI" id="CHEBI:29105"/>
    </cofactor>
    <text evidence="7">Binds 2 Zn(2+) ions per subunit.</text>
</comment>
<feature type="binding site" evidence="7">
    <location>
        <position position="145"/>
    </location>
    <ligand>
        <name>Zn(2+)</name>
        <dbReference type="ChEBI" id="CHEBI:29105"/>
        <label>2</label>
        <note>catalytic</note>
    </ligand>
</feature>
<feature type="binding site" evidence="7">
    <location>
        <position position="99"/>
    </location>
    <ligand>
        <name>Ca(2+)</name>
        <dbReference type="ChEBI" id="CHEBI:29108"/>
        <label>3</label>
    </ligand>
</feature>
<feature type="binding site" evidence="7">
    <location>
        <position position="100"/>
    </location>
    <ligand>
        <name>Ca(2+)</name>
        <dbReference type="ChEBI" id="CHEBI:29108"/>
        <label>3</label>
    </ligand>
</feature>
<reference evidence="9" key="1">
    <citation type="submission" date="2020-08" db="EMBL/GenBank/DDBJ databases">
        <title>Plant Genome Project.</title>
        <authorList>
            <person name="Zhang R.-G."/>
        </authorList>
    </citation>
    <scope>NUCLEOTIDE SEQUENCE</scope>
    <source>
        <strain evidence="9">WSP0</strain>
        <tissue evidence="9">Leaf</tissue>
    </source>
</reference>
<evidence type="ECO:0000256" key="3">
    <source>
        <dbReference type="ARBA" id="ARBA00022801"/>
    </source>
</evidence>
<dbReference type="AlphaFoldDB" id="A0AAV6J1T1"/>
<dbReference type="GO" id="GO:0031012">
    <property type="term" value="C:extracellular matrix"/>
    <property type="evidence" value="ECO:0007669"/>
    <property type="project" value="InterPro"/>
</dbReference>
<evidence type="ECO:0000313" key="10">
    <source>
        <dbReference type="Proteomes" id="UP000823749"/>
    </source>
</evidence>
<keyword evidence="5" id="KW-0482">Metalloprotease</keyword>
<keyword evidence="1" id="KW-0645">Protease</keyword>
<evidence type="ECO:0000259" key="8">
    <source>
        <dbReference type="SMART" id="SM00235"/>
    </source>
</evidence>
<dbReference type="Pfam" id="PF00413">
    <property type="entry name" value="Peptidase_M10"/>
    <property type="match status" value="1"/>
</dbReference>
<comment type="caution">
    <text evidence="9">The sequence shown here is derived from an EMBL/GenBank/DDBJ whole genome shotgun (WGS) entry which is preliminary data.</text>
</comment>
<dbReference type="EMBL" id="JACTNZ010000008">
    <property type="protein sequence ID" value="KAG5535002.1"/>
    <property type="molecule type" value="Genomic_DNA"/>
</dbReference>
<evidence type="ECO:0000256" key="4">
    <source>
        <dbReference type="ARBA" id="ARBA00022833"/>
    </source>
</evidence>
<gene>
    <name evidence="9" type="ORF">RHGRI_022942</name>
</gene>
<feature type="binding site" description="in inhibited form" evidence="7">
    <location>
        <position position="27"/>
    </location>
    <ligand>
        <name>Zn(2+)</name>
        <dbReference type="ChEBI" id="CHEBI:29105"/>
        <label>2</label>
        <note>catalytic</note>
    </ligand>
</feature>
<dbReference type="GO" id="GO:0008270">
    <property type="term" value="F:zinc ion binding"/>
    <property type="evidence" value="ECO:0007669"/>
    <property type="project" value="InterPro"/>
</dbReference>
<feature type="active site" evidence="6">
    <location>
        <position position="142"/>
    </location>
</feature>
<dbReference type="PRINTS" id="PR00138">
    <property type="entry name" value="MATRIXIN"/>
</dbReference>
<dbReference type="GO" id="GO:0006508">
    <property type="term" value="P:proteolysis"/>
    <property type="evidence" value="ECO:0007669"/>
    <property type="project" value="UniProtKB-KW"/>
</dbReference>
<keyword evidence="10" id="KW-1185">Reference proteome</keyword>
<feature type="binding site" evidence="7">
    <location>
        <position position="159"/>
    </location>
    <ligand>
        <name>Zn(2+)</name>
        <dbReference type="ChEBI" id="CHEBI:29105"/>
        <label>2</label>
        <note>catalytic</note>
    </ligand>
</feature>
<feature type="binding site" evidence="7">
    <location>
        <position position="151"/>
    </location>
    <ligand>
        <name>Zn(2+)</name>
        <dbReference type="ChEBI" id="CHEBI:29105"/>
        <label>2</label>
        <note>catalytic</note>
    </ligand>
</feature>
<dbReference type="InterPro" id="IPR036365">
    <property type="entry name" value="PGBD-like_sf"/>
</dbReference>
<keyword evidence="4 7" id="KW-0862">Zinc</keyword>
<organism evidence="9 10">
    <name type="scientific">Rhododendron griersonianum</name>
    <dbReference type="NCBI Taxonomy" id="479676"/>
    <lineage>
        <taxon>Eukaryota</taxon>
        <taxon>Viridiplantae</taxon>
        <taxon>Streptophyta</taxon>
        <taxon>Embryophyta</taxon>
        <taxon>Tracheophyta</taxon>
        <taxon>Spermatophyta</taxon>
        <taxon>Magnoliopsida</taxon>
        <taxon>eudicotyledons</taxon>
        <taxon>Gunneridae</taxon>
        <taxon>Pentapetalae</taxon>
        <taxon>asterids</taxon>
        <taxon>Ericales</taxon>
        <taxon>Ericaceae</taxon>
        <taxon>Ericoideae</taxon>
        <taxon>Rhodoreae</taxon>
        <taxon>Rhododendron</taxon>
    </lineage>
</organism>
<proteinExistence type="predicted"/>
<evidence type="ECO:0000256" key="6">
    <source>
        <dbReference type="PIRSR" id="PIRSR621190-1"/>
    </source>
</evidence>
<evidence type="ECO:0000256" key="5">
    <source>
        <dbReference type="ARBA" id="ARBA00023049"/>
    </source>
</evidence>
<accession>A0AAV6J1T1</accession>
<dbReference type="GO" id="GO:0030198">
    <property type="term" value="P:extracellular matrix organization"/>
    <property type="evidence" value="ECO:0007669"/>
    <property type="project" value="TreeGrafter"/>
</dbReference>
<keyword evidence="3" id="KW-0378">Hydrolase</keyword>
<dbReference type="PANTHER" id="PTHR10201:SF213">
    <property type="entry name" value="METALLOENDOPROTEINASE 2-MMP-LIKE"/>
    <property type="match status" value="1"/>
</dbReference>
<dbReference type="SMART" id="SM00235">
    <property type="entry name" value="ZnMc"/>
    <property type="match status" value="1"/>
</dbReference>
<feature type="binding site" evidence="7">
    <location>
        <position position="117"/>
    </location>
    <ligand>
        <name>Zn(2+)</name>
        <dbReference type="ChEBI" id="CHEBI:29105"/>
        <label>1</label>
    </ligand>
</feature>